<keyword evidence="1" id="KW-1133">Transmembrane helix</keyword>
<reference evidence="2 3" key="1">
    <citation type="submission" date="2019-02" db="EMBL/GenBank/DDBJ databases">
        <title>Deep-cultivation of Planctomycetes and their phenomic and genomic characterization uncovers novel biology.</title>
        <authorList>
            <person name="Wiegand S."/>
            <person name="Jogler M."/>
            <person name="Boedeker C."/>
            <person name="Pinto D."/>
            <person name="Vollmers J."/>
            <person name="Rivas-Marin E."/>
            <person name="Kohn T."/>
            <person name="Peeters S.H."/>
            <person name="Heuer A."/>
            <person name="Rast P."/>
            <person name="Oberbeckmann S."/>
            <person name="Bunk B."/>
            <person name="Jeske O."/>
            <person name="Meyerdierks A."/>
            <person name="Storesund J.E."/>
            <person name="Kallscheuer N."/>
            <person name="Luecker S."/>
            <person name="Lage O.M."/>
            <person name="Pohl T."/>
            <person name="Merkel B.J."/>
            <person name="Hornburger P."/>
            <person name="Mueller R.-W."/>
            <person name="Bruemmer F."/>
            <person name="Labrenz M."/>
            <person name="Spormann A.M."/>
            <person name="Op den Camp H."/>
            <person name="Overmann J."/>
            <person name="Amann R."/>
            <person name="Jetten M.S.M."/>
            <person name="Mascher T."/>
            <person name="Medema M.H."/>
            <person name="Devos D.P."/>
            <person name="Kaster A.-K."/>
            <person name="Ovreas L."/>
            <person name="Rohde M."/>
            <person name="Galperin M.Y."/>
            <person name="Jogler C."/>
        </authorList>
    </citation>
    <scope>NUCLEOTIDE SEQUENCE [LARGE SCALE GENOMIC DNA]</scope>
    <source>
        <strain evidence="2 3">Pan241w</strain>
    </source>
</reference>
<accession>A0A517R8B4</accession>
<evidence type="ECO:0000313" key="2">
    <source>
        <dbReference type="EMBL" id="QDT40139.1"/>
    </source>
</evidence>
<feature type="transmembrane region" description="Helical" evidence="1">
    <location>
        <begin position="6"/>
        <end position="28"/>
    </location>
</feature>
<gene>
    <name evidence="2" type="ORF">Pan241w_01920</name>
</gene>
<dbReference type="OrthoDB" id="291156at2"/>
<dbReference type="RefSeq" id="WP_145209591.1">
    <property type="nucleotide sequence ID" value="NZ_CP036269.1"/>
</dbReference>
<dbReference type="EMBL" id="CP036269">
    <property type="protein sequence ID" value="QDT40139.1"/>
    <property type="molecule type" value="Genomic_DNA"/>
</dbReference>
<proteinExistence type="predicted"/>
<dbReference type="Proteomes" id="UP000317171">
    <property type="component" value="Chromosome"/>
</dbReference>
<dbReference type="AlphaFoldDB" id="A0A517R8B4"/>
<dbReference type="KEGG" id="gaz:Pan241w_01920"/>
<keyword evidence="1" id="KW-0812">Transmembrane</keyword>
<sequence>MYVWMTIWTILLLTSGLAFLVVLVYVSFGVKTELQETLNDLKADVDESRAHEEILDRPIE</sequence>
<organism evidence="2 3">
    <name type="scientific">Gimesia alba</name>
    <dbReference type="NCBI Taxonomy" id="2527973"/>
    <lineage>
        <taxon>Bacteria</taxon>
        <taxon>Pseudomonadati</taxon>
        <taxon>Planctomycetota</taxon>
        <taxon>Planctomycetia</taxon>
        <taxon>Planctomycetales</taxon>
        <taxon>Planctomycetaceae</taxon>
        <taxon>Gimesia</taxon>
    </lineage>
</organism>
<protein>
    <submittedName>
        <fullName evidence="2">Uncharacterized protein</fullName>
    </submittedName>
</protein>
<evidence type="ECO:0000313" key="3">
    <source>
        <dbReference type="Proteomes" id="UP000317171"/>
    </source>
</evidence>
<keyword evidence="1" id="KW-0472">Membrane</keyword>
<name>A0A517R8B4_9PLAN</name>
<keyword evidence="3" id="KW-1185">Reference proteome</keyword>
<evidence type="ECO:0000256" key="1">
    <source>
        <dbReference type="SAM" id="Phobius"/>
    </source>
</evidence>